<organism evidence="3 4">
    <name type="scientific">Thauera phenolivorans</name>
    <dbReference type="NCBI Taxonomy" id="1792543"/>
    <lineage>
        <taxon>Bacteria</taxon>
        <taxon>Pseudomonadati</taxon>
        <taxon>Pseudomonadota</taxon>
        <taxon>Betaproteobacteria</taxon>
        <taxon>Rhodocyclales</taxon>
        <taxon>Zoogloeaceae</taxon>
        <taxon>Thauera</taxon>
    </lineage>
</organism>
<feature type="domain" description="CNP1-like uncharacterised" evidence="2">
    <location>
        <begin position="37"/>
        <end position="169"/>
    </location>
</feature>
<gene>
    <name evidence="3" type="ORF">GX576_11400</name>
</gene>
<accession>A0A7X7LXA6</accession>
<name>A0A7X7LXA6_9RHOO</name>
<keyword evidence="1" id="KW-0732">Signal</keyword>
<dbReference type="AlphaFoldDB" id="A0A7X7LXA6"/>
<proteinExistence type="predicted"/>
<dbReference type="InterPro" id="IPR014861">
    <property type="entry name" value="CNP1-like_dom"/>
</dbReference>
<reference evidence="3 4" key="1">
    <citation type="journal article" date="2020" name="Biotechnol. Biofuels">
        <title>New insights from the biogas microbiome by comprehensive genome-resolved metagenomics of nearly 1600 species originating from multiple anaerobic digesters.</title>
        <authorList>
            <person name="Campanaro S."/>
            <person name="Treu L."/>
            <person name="Rodriguez-R L.M."/>
            <person name="Kovalovszki A."/>
            <person name="Ziels R.M."/>
            <person name="Maus I."/>
            <person name="Zhu X."/>
            <person name="Kougias P.G."/>
            <person name="Basile A."/>
            <person name="Luo G."/>
            <person name="Schluter A."/>
            <person name="Konstantinidis K.T."/>
            <person name="Angelidaki I."/>
        </authorList>
    </citation>
    <scope>NUCLEOTIDE SEQUENCE [LARGE SCALE GENOMIC DNA]</scope>
    <source>
        <strain evidence="3">AS06rmzACSIP_256</strain>
    </source>
</reference>
<sequence length="184" mass="20002">MERFMLGKHVALHLIRGGLLALACVSAGASAFLGDVEPDWTEDELVLPPAPQASRLIPFEVGGSSPNRHFIDEASLSVGADRVVRYVLVVRTPGGAENVTFEGIRCTTGERRIYAGGRSDGSWTRMKNSAWQPISHNGYNRARAALAVDFFCDGPVPPRDREHALDRLRGAGDHHHDPSRGVLP</sequence>
<dbReference type="OrthoDB" id="7066954at2"/>
<dbReference type="Proteomes" id="UP000536534">
    <property type="component" value="Unassembled WGS sequence"/>
</dbReference>
<protein>
    <recommendedName>
        <fullName evidence="2">CNP1-like uncharacterized domain-containing protein</fullName>
    </recommendedName>
</protein>
<dbReference type="Pfam" id="PF08750">
    <property type="entry name" value="CNP1"/>
    <property type="match status" value="1"/>
</dbReference>
<feature type="signal peptide" evidence="1">
    <location>
        <begin position="1"/>
        <end position="23"/>
    </location>
</feature>
<feature type="chain" id="PRO_5031258253" description="CNP1-like uncharacterized domain-containing protein" evidence="1">
    <location>
        <begin position="24"/>
        <end position="184"/>
    </location>
</feature>
<evidence type="ECO:0000313" key="3">
    <source>
        <dbReference type="EMBL" id="NLF54978.1"/>
    </source>
</evidence>
<evidence type="ECO:0000313" key="4">
    <source>
        <dbReference type="Proteomes" id="UP000536534"/>
    </source>
</evidence>
<evidence type="ECO:0000259" key="2">
    <source>
        <dbReference type="Pfam" id="PF08750"/>
    </source>
</evidence>
<dbReference type="EMBL" id="JAAYYV010000307">
    <property type="protein sequence ID" value="NLF54978.1"/>
    <property type="molecule type" value="Genomic_DNA"/>
</dbReference>
<comment type="caution">
    <text evidence="3">The sequence shown here is derived from an EMBL/GenBank/DDBJ whole genome shotgun (WGS) entry which is preliminary data.</text>
</comment>
<evidence type="ECO:0000256" key="1">
    <source>
        <dbReference type="SAM" id="SignalP"/>
    </source>
</evidence>